<dbReference type="GO" id="GO:0004197">
    <property type="term" value="F:cysteine-type endopeptidase activity"/>
    <property type="evidence" value="ECO:0007669"/>
    <property type="project" value="InterPro"/>
</dbReference>
<dbReference type="InterPro" id="IPR015943">
    <property type="entry name" value="WD40/YVTN_repeat-like_dom_sf"/>
</dbReference>
<dbReference type="PROSITE" id="PS50005">
    <property type="entry name" value="TPR"/>
    <property type="match status" value="1"/>
</dbReference>
<feature type="repeat" description="WD" evidence="3">
    <location>
        <begin position="755"/>
        <end position="796"/>
    </location>
</feature>
<dbReference type="PRINTS" id="PR00320">
    <property type="entry name" value="GPROTEINBRPT"/>
</dbReference>
<dbReference type="SUPFAM" id="SSF50978">
    <property type="entry name" value="WD40 repeat-like"/>
    <property type="match status" value="3"/>
</dbReference>
<dbReference type="Pfam" id="PF13360">
    <property type="entry name" value="PQQ_2"/>
    <property type="match status" value="1"/>
</dbReference>
<dbReference type="InterPro" id="IPR001680">
    <property type="entry name" value="WD40_rpt"/>
</dbReference>
<feature type="signal peptide" evidence="5">
    <location>
        <begin position="1"/>
        <end position="22"/>
    </location>
</feature>
<dbReference type="InterPro" id="IPR020472">
    <property type="entry name" value="WD40_PAC1"/>
</dbReference>
<evidence type="ECO:0000256" key="3">
    <source>
        <dbReference type="PROSITE-ProRule" id="PRU00221"/>
    </source>
</evidence>
<dbReference type="Gene3D" id="2.130.10.10">
    <property type="entry name" value="YVTN repeat-like/Quinoprotein amine dehydrogenase"/>
    <property type="match status" value="9"/>
</dbReference>
<dbReference type="PROSITE" id="PS50294">
    <property type="entry name" value="WD_REPEATS_REGION"/>
    <property type="match status" value="9"/>
</dbReference>
<feature type="repeat" description="TPR" evidence="4">
    <location>
        <begin position="2333"/>
        <end position="2366"/>
    </location>
</feature>
<dbReference type="KEGG" id="uam:UABAM_04530"/>
<dbReference type="Gene3D" id="3.40.50.1460">
    <property type="match status" value="1"/>
</dbReference>
<dbReference type="InterPro" id="IPR019734">
    <property type="entry name" value="TPR_rpt"/>
</dbReference>
<feature type="repeat" description="WD" evidence="3">
    <location>
        <begin position="919"/>
        <end position="960"/>
    </location>
</feature>
<keyword evidence="4" id="KW-0802">TPR repeat</keyword>
<dbReference type="InterPro" id="IPR029030">
    <property type="entry name" value="Caspase-like_dom_sf"/>
</dbReference>
<dbReference type="Pfam" id="PF00656">
    <property type="entry name" value="Peptidase_C14"/>
    <property type="match status" value="1"/>
</dbReference>
<dbReference type="SUPFAM" id="SSF48371">
    <property type="entry name" value="ARM repeat"/>
    <property type="match status" value="1"/>
</dbReference>
<evidence type="ECO:0008006" key="10">
    <source>
        <dbReference type="Google" id="ProtNLM"/>
    </source>
</evidence>
<dbReference type="Gene3D" id="1.25.40.10">
    <property type="entry name" value="Tetratricopeptide repeat domain"/>
    <property type="match status" value="1"/>
</dbReference>
<dbReference type="GO" id="GO:0006508">
    <property type="term" value="P:proteolysis"/>
    <property type="evidence" value="ECO:0007669"/>
    <property type="project" value="InterPro"/>
</dbReference>
<dbReference type="InterPro" id="IPR011990">
    <property type="entry name" value="TPR-like_helical_dom_sf"/>
</dbReference>
<feature type="repeat" description="WD" evidence="3">
    <location>
        <begin position="878"/>
        <end position="919"/>
    </location>
</feature>
<feature type="repeat" description="WD" evidence="3">
    <location>
        <begin position="796"/>
        <end position="837"/>
    </location>
</feature>
<sequence length="2573" mass="291681">MASRIYLRCIVIFFAFSCFLCAQSENSVLDERLKKIVTQLQSPDARERFSALTDLETMGPTIRVIRPHLEKALKSARGHSRLTINYAIGIINQLKNEPPSQKTTHKTRSIPSLVRKNLGGLNILGVSRDFQQRLNYRKKHALVIGINNYDNFTDLQGPNFDAAAVAGVLDSRFKFENVVLLVDKKPTIAQGNVKWRIAKTNGKSTVTKEAIKECLQKLEREVAPGDALFFYYAGHGIPGYIVVSDSQKNSSTGKPTEKTMISLHQIAKDLDSFKARHTLMVLDSCFSGSLLDNEYRPNFSHLANRSFVAPGGDNLSRVFNRRVFQVITAGTGDEAVADKLDEVSTTYAQKFKDSRGHSPFTAVFIQALQGLVGRADGTILASQLGYHMTDTLVNDQRIGASQAPRYETLGGGGDFMFFPTAQKVLNPKLLSNLYLTNETYQDLRRSACEALEKFILEQKKDFQPPLVQNAIPHFVHLLQKDEPAIKTILKFLAHTAQKYGSHKNTTNFTQVVEPVAKLLRNELQKENKDKELIENTALILGNLYLYATQNAIDQTQNYVKYLAKQWPEEKKKNMLQVFISPQIEEKENEIQKNAREITSTMTKQQQMKYWKNLHDQYYWLYHRGLPLLQKYQEKIKKYELIIQKAEEAYKRSTLHNESNPYYFREREKNYRECGTYAGKALFYIKDLKGLGLLKEKARNLVHLALRQKREIWCSFQHNSDYYSITFSPHDGILAFALDKEIVLYNYFTGTEIRTFRGHSARINFVTFSPDGKTLASASDDKTVKLWDLNGKEITNITGHAKRVNSIAFSPDGRTLVSASNDKTVKLWNTRGKNIANITGHTENVNSVAFSPGGKFIASASDDKTVKLWDIHGKEIVNITGHTENVNSVAFSPDGKFIASASDDKTVKLWDTHGKEIVNITGHTESVNSVAFSPDGKTIASASDNHAPKLWETATGKLIPCITEHASETEFVTILGGSTKNFVAFSPDGKTLAASNNIWNVNTGKKISQVVGHKAPTESLSFSPDGKTLASVSVDNTIIIWEAKTGRQIAKYTLNGFATQVSFNHNGKILIYSEIDSDNEKSTIILQDVEKNRKLQSIAIDGLVRGLIFGSDNKKLIYSLQNGEVRLHDILTNKTTELAKHGKPVTAIALSPNGQILCSASKDDVIIQNIFSGKKLMPPEFFSSTTSIAFSPNGKTLAFSSNDSKIHLWDMESNRKLATFEKSIRPLLSVAFSPDGKSIAASWGDQILIWDIASGKQTLNLTGRTSKFFRIAFSPDGKNLASTSAEGAVRVWDITTPEEIKKITPKTIKKEGDAIFATALSPDGNILAIAKNSFAGLYAHQNRDQIRKWNSAIEIWSIDEKKQISTLKNQGLIGSIYFTPSGTTVNYTSRLLERKSEEEVRLKNTVIKLWNFTTKKLVTGLNHKERGPSPSRAIDMQKRILAISDSWKYDDAGKVELWDLLTGKQISVLEHPKSIDPMAFSPNGQYLACASGQMIYLWNLSLKKRICQLAHQTSGIGKLVFSPNSEYLASFDTPPPSNASMMSVFFSGGTSKEFNLWNIKTGKKIGRLTGHSSGIQSVVFHPDNTKLISFAAKEAILWDTGTAKKIGRLIGHSSEIKSVVFHPNNKAIISSGLDKTVRFWDITTGKQMFQLTLPESIYSVKLHPKEDNIICDSMKNITLWQLNKNTSISRLNANHLLWMKQHKSLSSFKLLSKQQLFDTALTKSPQKFTEILFGFRIDEKLKIVPYQQKYLWNLKKLDPIDYPWSSKPSSMNQKLWNAYLNEDFFAIQRQDLEYLSQFTRKEYVNTVASIYAWLGEKIGGKKHLEISDDDTKMRVKLLQHGFSPKNVESILQEKKFSSQQINNFTNGTLHKKLWRLYLDAQINKIETKDLLLLSYSKKPLEIDTVAKIYACMGNKQRAENFAGNALESTPQSIELLRKELSPLQVENTIRKKVIEVQKVDREQSLLYSFLQAKGLKQQQIDTMNTPQQYLHLLAYYRQMRKAKLYKQVFVKKDSREITTLPISRSTFSSNGKTLIGINDDESCIMQFDIAGNLIKKINIENTNNYFAFSPDHKFVAIADYKNIKLIDIPSGKLVHKWSNKVEITCLAFSRTNKYLAQGDISGRVIIWKMASKRKELIFRQHKKAVLSIAFDPNNDIFSSACDGGIVYTSNTRGQILYKVTHQHPIHEVVFHPKQKKIAFIDKNDQAFFWHYRSRSRTTPTKAIKFPIWNIAFSPDGKTALTSEKNNLRLLTMSRKLIKKSTLNCSEIESIAYSSDQHNFITVANGHTLLWDSITGKQLHARNRLEWRILDFYQNKISKKMLAKDLDKMTPTVRAKFYYYMGLYYVVRSKSSDAKRYFEKCLEQKRNKSVEAILAVSHLKRLEQIEKRNYVRLKQFSPFMVHQLSNGYVGKKLRVLYLKGQKYQINKEELELLSQSSKRRERDTAATIYAWLGDVRKSQNLAKKAFSSTPQKVNLLLMKFSPQQIENLLEGDLHRKLYRIYLTNKKQRLKPIELELLSCSPKILELDTVAKIYAWLGNKKLAYKFANKALLSTSKKVNALLEGTIPTKVENTFSK</sequence>
<dbReference type="Proteomes" id="UP000326354">
    <property type="component" value="Chromosome"/>
</dbReference>
<proteinExistence type="predicted"/>
<feature type="repeat" description="WD" evidence="3">
    <location>
        <begin position="1185"/>
        <end position="1218"/>
    </location>
</feature>
<evidence type="ECO:0000259" key="7">
    <source>
        <dbReference type="Pfam" id="PF13360"/>
    </source>
</evidence>
<dbReference type="PANTHER" id="PTHR19879:SF9">
    <property type="entry name" value="TRANSCRIPTION INITIATION FACTOR TFIID SUBUNIT 5"/>
    <property type="match status" value="1"/>
</dbReference>
<evidence type="ECO:0000256" key="4">
    <source>
        <dbReference type="PROSITE-ProRule" id="PRU00339"/>
    </source>
</evidence>
<dbReference type="CDD" id="cd00200">
    <property type="entry name" value="WD40"/>
    <property type="match status" value="2"/>
</dbReference>
<keyword evidence="2" id="KW-0677">Repeat</keyword>
<dbReference type="InterPro" id="IPR002372">
    <property type="entry name" value="PQQ_rpt_dom"/>
</dbReference>
<name>A0A5S9IQN7_UABAM</name>
<evidence type="ECO:0000256" key="1">
    <source>
        <dbReference type="ARBA" id="ARBA00022574"/>
    </source>
</evidence>
<evidence type="ECO:0000256" key="2">
    <source>
        <dbReference type="ARBA" id="ARBA00022737"/>
    </source>
</evidence>
<dbReference type="InterPro" id="IPR011989">
    <property type="entry name" value="ARM-like"/>
</dbReference>
<reference evidence="8 9" key="1">
    <citation type="submission" date="2019-08" db="EMBL/GenBank/DDBJ databases">
        <title>Complete genome sequence of Candidatus Uab amorphum.</title>
        <authorList>
            <person name="Shiratori T."/>
            <person name="Suzuki S."/>
            <person name="Kakizawa Y."/>
            <person name="Ishida K."/>
        </authorList>
    </citation>
    <scope>NUCLEOTIDE SEQUENCE [LARGE SCALE GENOMIC DNA]</scope>
    <source>
        <strain evidence="8 9">SRT547</strain>
    </source>
</reference>
<feature type="domain" description="Pyrrolo-quinoline quinone repeat" evidence="7">
    <location>
        <begin position="1000"/>
        <end position="1213"/>
    </location>
</feature>
<dbReference type="PROSITE" id="PS00678">
    <property type="entry name" value="WD_REPEATS_1"/>
    <property type="match status" value="5"/>
</dbReference>
<feature type="repeat" description="WD" evidence="3">
    <location>
        <begin position="1009"/>
        <end position="1050"/>
    </location>
</feature>
<dbReference type="SMART" id="SM00320">
    <property type="entry name" value="WD40"/>
    <property type="match status" value="24"/>
</dbReference>
<feature type="repeat" description="WD" evidence="3">
    <location>
        <begin position="837"/>
        <end position="878"/>
    </location>
</feature>
<dbReference type="InterPro" id="IPR016024">
    <property type="entry name" value="ARM-type_fold"/>
</dbReference>
<evidence type="ECO:0000313" key="9">
    <source>
        <dbReference type="Proteomes" id="UP000326354"/>
    </source>
</evidence>
<dbReference type="EMBL" id="AP019860">
    <property type="protein sequence ID" value="BBM86144.1"/>
    <property type="molecule type" value="Genomic_DNA"/>
</dbReference>
<dbReference type="SUPFAM" id="SSF69322">
    <property type="entry name" value="Tricorn protease domain 2"/>
    <property type="match status" value="1"/>
</dbReference>
<feature type="chain" id="PRO_5024840678" description="Peptidase C14 caspase domain-containing protein" evidence="5">
    <location>
        <begin position="23"/>
        <end position="2573"/>
    </location>
</feature>
<dbReference type="InterPro" id="IPR011600">
    <property type="entry name" value="Pept_C14_caspase"/>
</dbReference>
<dbReference type="Pfam" id="PF00400">
    <property type="entry name" value="WD40"/>
    <property type="match status" value="11"/>
</dbReference>
<dbReference type="InterPro" id="IPR019775">
    <property type="entry name" value="WD40_repeat_CS"/>
</dbReference>
<feature type="repeat" description="WD" evidence="3">
    <location>
        <begin position="1260"/>
        <end position="1301"/>
    </location>
</feature>
<feature type="repeat" description="WD" evidence="3">
    <location>
        <begin position="1608"/>
        <end position="1649"/>
    </location>
</feature>
<dbReference type="PROSITE" id="PS50082">
    <property type="entry name" value="WD_REPEATS_2"/>
    <property type="match status" value="9"/>
</dbReference>
<keyword evidence="9" id="KW-1185">Reference proteome</keyword>
<accession>A0A5S9IQN7</accession>
<protein>
    <recommendedName>
        <fullName evidence="10">Peptidase C14 caspase domain-containing protein</fullName>
    </recommendedName>
</protein>
<dbReference type="SUPFAM" id="SSF52129">
    <property type="entry name" value="Caspase-like"/>
    <property type="match status" value="1"/>
</dbReference>
<evidence type="ECO:0000259" key="6">
    <source>
        <dbReference type="Pfam" id="PF00656"/>
    </source>
</evidence>
<keyword evidence="5" id="KW-0732">Signal</keyword>
<organism evidence="8 9">
    <name type="scientific">Uabimicrobium amorphum</name>
    <dbReference type="NCBI Taxonomy" id="2596890"/>
    <lineage>
        <taxon>Bacteria</taxon>
        <taxon>Pseudomonadati</taxon>
        <taxon>Planctomycetota</taxon>
        <taxon>Candidatus Uabimicrobiia</taxon>
        <taxon>Candidatus Uabimicrobiales</taxon>
        <taxon>Candidatus Uabimicrobiaceae</taxon>
        <taxon>Candidatus Uabimicrobium</taxon>
    </lineage>
</organism>
<feature type="domain" description="Peptidase C14 caspase" evidence="6">
    <location>
        <begin position="138"/>
        <end position="369"/>
    </location>
</feature>
<dbReference type="PANTHER" id="PTHR19879">
    <property type="entry name" value="TRANSCRIPTION INITIATION FACTOR TFIID"/>
    <property type="match status" value="1"/>
</dbReference>
<gene>
    <name evidence="8" type="ORF">UABAM_04530</name>
</gene>
<evidence type="ECO:0000256" key="5">
    <source>
        <dbReference type="SAM" id="SignalP"/>
    </source>
</evidence>
<dbReference type="RefSeq" id="WP_173013497.1">
    <property type="nucleotide sequence ID" value="NZ_AP019860.1"/>
</dbReference>
<keyword evidence="1 3" id="KW-0853">WD repeat</keyword>
<evidence type="ECO:0000313" key="8">
    <source>
        <dbReference type="EMBL" id="BBM86144.1"/>
    </source>
</evidence>
<dbReference type="InterPro" id="IPR036322">
    <property type="entry name" value="WD40_repeat_dom_sf"/>
</dbReference>
<dbReference type="Gene3D" id="1.25.10.10">
    <property type="entry name" value="Leucine-rich Repeat Variant"/>
    <property type="match status" value="1"/>
</dbReference>